<dbReference type="InterPro" id="IPR001304">
    <property type="entry name" value="C-type_lectin-like"/>
</dbReference>
<evidence type="ECO:0000256" key="1">
    <source>
        <dbReference type="ARBA" id="ARBA00023157"/>
    </source>
</evidence>
<dbReference type="Proteomes" id="UP000007635">
    <property type="component" value="Unassembled WGS sequence"/>
</dbReference>
<keyword evidence="1" id="KW-1015">Disulfide bond</keyword>
<dbReference type="PANTHER" id="PTHR45784">
    <property type="entry name" value="C-TYPE LECTIN DOMAIN FAMILY 20 MEMBER A-RELATED"/>
    <property type="match status" value="1"/>
</dbReference>
<dbReference type="PROSITE" id="PS00615">
    <property type="entry name" value="C_TYPE_LECTIN_1"/>
    <property type="match status" value="1"/>
</dbReference>
<reference evidence="3" key="2">
    <citation type="submission" date="2025-08" db="UniProtKB">
        <authorList>
            <consortium name="Ensembl"/>
        </authorList>
    </citation>
    <scope>IDENTIFICATION</scope>
</reference>
<dbReference type="GeneTree" id="ENSGT00940000163911"/>
<dbReference type="SMART" id="SM00034">
    <property type="entry name" value="CLECT"/>
    <property type="match status" value="1"/>
</dbReference>
<dbReference type="AlphaFoldDB" id="A0AAQ4P0G3"/>
<organism evidence="3 4">
    <name type="scientific">Gasterosteus aculeatus aculeatus</name>
    <name type="common">three-spined stickleback</name>
    <dbReference type="NCBI Taxonomy" id="481459"/>
    <lineage>
        <taxon>Eukaryota</taxon>
        <taxon>Metazoa</taxon>
        <taxon>Chordata</taxon>
        <taxon>Craniata</taxon>
        <taxon>Vertebrata</taxon>
        <taxon>Euteleostomi</taxon>
        <taxon>Actinopterygii</taxon>
        <taxon>Neopterygii</taxon>
        <taxon>Teleostei</taxon>
        <taxon>Neoteleostei</taxon>
        <taxon>Acanthomorphata</taxon>
        <taxon>Eupercaria</taxon>
        <taxon>Perciformes</taxon>
        <taxon>Cottioidei</taxon>
        <taxon>Gasterosteales</taxon>
        <taxon>Gasterosteidae</taxon>
        <taxon>Gasterosteus</taxon>
    </lineage>
</organism>
<protein>
    <recommendedName>
        <fullName evidence="2">C-type lectin domain-containing protein</fullName>
    </recommendedName>
</protein>
<reference evidence="3 4" key="1">
    <citation type="journal article" date="2021" name="G3 (Bethesda)">
        <title>Improved contiguity of the threespine stickleback genome using long-read sequencing.</title>
        <authorList>
            <person name="Nath S."/>
            <person name="Shaw D.E."/>
            <person name="White M.A."/>
        </authorList>
    </citation>
    <scope>NUCLEOTIDE SEQUENCE [LARGE SCALE GENOMIC DNA]</scope>
    <source>
        <strain evidence="3 4">Lake Benthic</strain>
    </source>
</reference>
<feature type="domain" description="C-type lectin" evidence="2">
    <location>
        <begin position="19"/>
        <end position="129"/>
    </location>
</feature>
<dbReference type="PROSITE" id="PS50041">
    <property type="entry name" value="C_TYPE_LECTIN_2"/>
    <property type="match status" value="1"/>
</dbReference>
<accession>A0AAQ4P0G3</accession>
<evidence type="ECO:0000259" key="2">
    <source>
        <dbReference type="PROSITE" id="PS50041"/>
    </source>
</evidence>
<evidence type="ECO:0000313" key="4">
    <source>
        <dbReference type="Proteomes" id="UP000007635"/>
    </source>
</evidence>
<reference evidence="3" key="3">
    <citation type="submission" date="2025-09" db="UniProtKB">
        <authorList>
            <consortium name="Ensembl"/>
        </authorList>
    </citation>
    <scope>IDENTIFICATION</scope>
</reference>
<dbReference type="InterPro" id="IPR016186">
    <property type="entry name" value="C-type_lectin-like/link_sf"/>
</dbReference>
<dbReference type="InterPro" id="IPR016187">
    <property type="entry name" value="CTDL_fold"/>
</dbReference>
<keyword evidence="4" id="KW-1185">Reference proteome</keyword>
<dbReference type="Ensembl" id="ENSGACT00000074548.1">
    <property type="protein sequence ID" value="ENSGACP00000032202.1"/>
    <property type="gene ID" value="ENSGACG00000025506.1"/>
</dbReference>
<dbReference type="Pfam" id="PF00059">
    <property type="entry name" value="Lectin_C"/>
    <property type="match status" value="1"/>
</dbReference>
<dbReference type="InterPro" id="IPR018378">
    <property type="entry name" value="C-type_lectin_CS"/>
</dbReference>
<dbReference type="PANTHER" id="PTHR45784:SF3">
    <property type="entry name" value="C-TYPE LECTIN DOMAIN FAMILY 4 MEMBER K-LIKE-RELATED"/>
    <property type="match status" value="1"/>
</dbReference>
<proteinExistence type="predicted"/>
<dbReference type="SUPFAM" id="SSF56436">
    <property type="entry name" value="C-type lectin-like"/>
    <property type="match status" value="1"/>
</dbReference>
<sequence length="134" mass="15627">MISLIVTLDSLLSVAETKQATKTFVLIQLLKSWSAARDYCREHYTDLAKIENDEEQNEVNSAKPSHYIKAWIGLYRVPWTWTDKSQSSFRFWDSTEPNNADNKEFCGFKRPSHQWNDADCSRLFPFVCHQGDCE</sequence>
<dbReference type="Gene3D" id="3.10.100.10">
    <property type="entry name" value="Mannose-Binding Protein A, subunit A"/>
    <property type="match status" value="1"/>
</dbReference>
<evidence type="ECO:0000313" key="3">
    <source>
        <dbReference type="Ensembl" id="ENSGACP00000032202.1"/>
    </source>
</evidence>
<name>A0AAQ4P0G3_GASAC</name>